<dbReference type="Proteomes" id="UP000507470">
    <property type="component" value="Unassembled WGS sequence"/>
</dbReference>
<accession>A0A6J8DY79</accession>
<organism evidence="2 3">
    <name type="scientific">Mytilus coruscus</name>
    <name type="common">Sea mussel</name>
    <dbReference type="NCBI Taxonomy" id="42192"/>
    <lineage>
        <taxon>Eukaryota</taxon>
        <taxon>Metazoa</taxon>
        <taxon>Spiralia</taxon>
        <taxon>Lophotrochozoa</taxon>
        <taxon>Mollusca</taxon>
        <taxon>Bivalvia</taxon>
        <taxon>Autobranchia</taxon>
        <taxon>Pteriomorphia</taxon>
        <taxon>Mytilida</taxon>
        <taxon>Mytiloidea</taxon>
        <taxon>Mytilidae</taxon>
        <taxon>Mytilinae</taxon>
        <taxon>Mytilus</taxon>
    </lineage>
</organism>
<proteinExistence type="predicted"/>
<dbReference type="EMBL" id="CACVKT020008097">
    <property type="protein sequence ID" value="CAC5412816.1"/>
    <property type="molecule type" value="Genomic_DNA"/>
</dbReference>
<keyword evidence="3" id="KW-1185">Reference proteome</keyword>
<reference evidence="2 3" key="1">
    <citation type="submission" date="2020-06" db="EMBL/GenBank/DDBJ databases">
        <authorList>
            <person name="Li R."/>
            <person name="Bekaert M."/>
        </authorList>
    </citation>
    <scope>NUCLEOTIDE SEQUENCE [LARGE SCALE GENOMIC DNA]</scope>
    <source>
        <strain evidence="3">wild</strain>
    </source>
</reference>
<name>A0A6J8DY79_MYTCO</name>
<evidence type="ECO:0000256" key="1">
    <source>
        <dbReference type="SAM" id="MobiDB-lite"/>
    </source>
</evidence>
<protein>
    <submittedName>
        <fullName evidence="2">Uncharacterized protein</fullName>
    </submittedName>
</protein>
<feature type="region of interest" description="Disordered" evidence="1">
    <location>
        <begin position="170"/>
        <end position="194"/>
    </location>
</feature>
<feature type="compositionally biased region" description="Basic and acidic residues" evidence="1">
    <location>
        <begin position="175"/>
        <end position="194"/>
    </location>
</feature>
<evidence type="ECO:0000313" key="3">
    <source>
        <dbReference type="Proteomes" id="UP000507470"/>
    </source>
</evidence>
<sequence length="323" mass="36273">MATRDTEVKQYSHDSYGSTNCIEESISDIIPDTCIPIRDRTREEITDLPVCFLNNNTNTVPFNVLYGADTVENKLGTRRFVVGGALTVSMVIDNDRIKSNGTSTALEKNVNEVEGQNTQIKGQACHLDKFQIFDNCTSGPTTLQNNKSQLNDKRKEEKCTKGSTKCIFTQGSSTKEQEKKPTPRENPKALYEDQRKGRNGCFIKEHSGFKKDSEISSPSDEILKKRRNKRQVKDQAAVPPGSHGSLIKEDSGFQKNSEIFSPSGEIPKKKRAQRIEKKQDAVPTSLSFIIIYFGQIKITDLFKDVKSQISTGNLNLFCCYRQP</sequence>
<feature type="region of interest" description="Disordered" evidence="1">
    <location>
        <begin position="226"/>
        <end position="274"/>
    </location>
</feature>
<gene>
    <name evidence="2" type="ORF">MCOR_45790</name>
</gene>
<evidence type="ECO:0000313" key="2">
    <source>
        <dbReference type="EMBL" id="CAC5412816.1"/>
    </source>
</evidence>
<dbReference type="AlphaFoldDB" id="A0A6J8DY79"/>